<dbReference type="InterPro" id="IPR020904">
    <property type="entry name" value="Sc_DH/Rdtase_CS"/>
</dbReference>
<dbReference type="InterPro" id="IPR036291">
    <property type="entry name" value="NAD(P)-bd_dom_sf"/>
</dbReference>
<comment type="similarity">
    <text evidence="1">Belongs to the short-chain dehydrogenases/reductases (SDR) family.</text>
</comment>
<dbReference type="SUPFAM" id="SSF51735">
    <property type="entry name" value="NAD(P)-binding Rossmann-fold domains"/>
    <property type="match status" value="1"/>
</dbReference>
<dbReference type="PROSITE" id="PS00061">
    <property type="entry name" value="ADH_SHORT"/>
    <property type="match status" value="1"/>
</dbReference>
<dbReference type="PANTHER" id="PTHR42760">
    <property type="entry name" value="SHORT-CHAIN DEHYDROGENASES/REDUCTASES FAMILY MEMBER"/>
    <property type="match status" value="1"/>
</dbReference>
<protein>
    <submittedName>
        <fullName evidence="2">Sorbitol-6-phosphate 2-dehydrogenase</fullName>
        <ecNumber evidence="2">1.1.1.140</ecNumber>
    </submittedName>
</protein>
<dbReference type="PRINTS" id="PR00081">
    <property type="entry name" value="GDHRDH"/>
</dbReference>
<dbReference type="EC" id="1.1.1.140" evidence="2"/>
<dbReference type="PANTHER" id="PTHR42760:SF105">
    <property type="entry name" value="SORBITOL-6-PHOSPHATE 2-DEHYDROGENASE"/>
    <property type="match status" value="1"/>
</dbReference>
<name>A0A6J4IKX4_9BACT</name>
<proteinExistence type="inferred from homology"/>
<dbReference type="GO" id="GO:0009010">
    <property type="term" value="F:sorbitol-6-phosphate 2-dehydrogenase activity"/>
    <property type="evidence" value="ECO:0007669"/>
    <property type="project" value="UniProtKB-EC"/>
</dbReference>
<evidence type="ECO:0000313" key="2">
    <source>
        <dbReference type="EMBL" id="CAA9253252.1"/>
    </source>
</evidence>
<accession>A0A6J4IKX4</accession>
<organism evidence="2">
    <name type="scientific">uncultured Armatimonadetes bacterium</name>
    <dbReference type="NCBI Taxonomy" id="157466"/>
    <lineage>
        <taxon>Bacteria</taxon>
        <taxon>Bacillati</taxon>
        <taxon>Armatimonadota</taxon>
        <taxon>environmental samples</taxon>
    </lineage>
</organism>
<evidence type="ECO:0000256" key="1">
    <source>
        <dbReference type="ARBA" id="ARBA00006484"/>
    </source>
</evidence>
<dbReference type="EMBL" id="CADCTO010000262">
    <property type="protein sequence ID" value="CAA9253252.1"/>
    <property type="molecule type" value="Genomic_DNA"/>
</dbReference>
<keyword evidence="2" id="KW-0560">Oxidoreductase</keyword>
<reference evidence="2" key="1">
    <citation type="submission" date="2020-02" db="EMBL/GenBank/DDBJ databases">
        <authorList>
            <person name="Meier V. D."/>
        </authorList>
    </citation>
    <scope>NUCLEOTIDE SEQUENCE</scope>
    <source>
        <strain evidence="2">AVDCRST_MAG63</strain>
    </source>
</reference>
<sequence length="152" mass="16412">MIDVNLYGYFLCAQAAARAMVERKSGCIVQINSKSGKKGSFRNSAYAASKFGGIGLTQSIALDLAPHNVRVNAVCPGNLLDGTLWQDSLFEQYARTQGLTVDQVRAKYESQVPLGRGATYEDVANVVVFLCSDESSYMTGQAINVTGGQEMR</sequence>
<dbReference type="Pfam" id="PF13561">
    <property type="entry name" value="adh_short_C2"/>
    <property type="match status" value="1"/>
</dbReference>
<dbReference type="Gene3D" id="3.40.50.720">
    <property type="entry name" value="NAD(P)-binding Rossmann-like Domain"/>
    <property type="match status" value="1"/>
</dbReference>
<dbReference type="InterPro" id="IPR002347">
    <property type="entry name" value="SDR_fam"/>
</dbReference>
<gene>
    <name evidence="2" type="ORF">AVDCRST_MAG63-2124</name>
</gene>
<dbReference type="AlphaFoldDB" id="A0A6J4IKX4"/>